<dbReference type="InterPro" id="IPR016163">
    <property type="entry name" value="Ald_DH_C"/>
</dbReference>
<accession>A0ABT8I0T1</accession>
<sequence>MNVDLDLLSMQEMRNAVENAKKAQRKFSKFTQEQVDRVIDAIAETAYKESLHLAELAVKETGLGVIEHKKIKNELGSKGVYESIKDIKTVGMINEDKQQKIVEIAAPFGVVAGIVPVTNPTSTTIFKTLISLKAGNGIVFSPHPSGKKCTVEAAKICMKAAEQAGAPEGLIGWITEPSMEATQALMKHRDVNVILATGGGGLVRAAYSSGKPAYGVGPGNVPVYIEKSAEVKKAVKRIMDSKTFDYGTICASEQSVIADQNVKELAVREFKNQGAYFLNSDEKRKMEKIISPQPGKLNPKIVGKSPVFIAEMAGLEVPADTTLLIAFESEIGKDIPFSIEKLAPIFAFYTVKDSKEALTHADKLLKLGGRGHSLSIHTTDEDVAKAFALEMPVSRVLVNTPSALGAVGGTTGLKPSMTLGCGTFGGNITSDNVTVTHLFNKKRLAYGTKEIVVTNKEQKEDYKTEKNGTNNEQLNMIVNEVLSKVNGSKDLNKETIQALVSQAISKL</sequence>
<reference evidence="3" key="1">
    <citation type="submission" date="2023-07" db="EMBL/GenBank/DDBJ databases">
        <title>Fictibacillus sp. isolated from freshwater pond.</title>
        <authorList>
            <person name="Kirdat K."/>
            <person name="Bhat A."/>
            <person name="Mourya A."/>
            <person name="Yadav A."/>
        </authorList>
    </citation>
    <scope>NUCLEOTIDE SEQUENCE</scope>
    <source>
        <strain evidence="3">NE201</strain>
    </source>
</reference>
<dbReference type="NCBIfam" id="TIGR02518">
    <property type="entry name" value="EutH_ACDH"/>
    <property type="match status" value="1"/>
</dbReference>
<dbReference type="Pfam" id="PF00171">
    <property type="entry name" value="Aldedh"/>
    <property type="match status" value="1"/>
</dbReference>
<evidence type="ECO:0000313" key="4">
    <source>
        <dbReference type="Proteomes" id="UP001172721"/>
    </source>
</evidence>
<dbReference type="Gene3D" id="3.40.309.10">
    <property type="entry name" value="Aldehyde Dehydrogenase, Chain A, domain 2"/>
    <property type="match status" value="1"/>
</dbReference>
<dbReference type="EC" id="1.2.1.10" evidence="3"/>
<dbReference type="RefSeq" id="WP_301167654.1">
    <property type="nucleotide sequence ID" value="NZ_JAUHTR010000013.1"/>
</dbReference>
<dbReference type="PANTHER" id="PTHR11699">
    <property type="entry name" value="ALDEHYDE DEHYDROGENASE-RELATED"/>
    <property type="match status" value="1"/>
</dbReference>
<dbReference type="InterPro" id="IPR016162">
    <property type="entry name" value="Ald_DH_N"/>
</dbReference>
<feature type="domain" description="Aldehyde dehydrogenase" evidence="2">
    <location>
        <begin position="11"/>
        <end position="273"/>
    </location>
</feature>
<proteinExistence type="predicted"/>
<comment type="caution">
    <text evidence="3">The sequence shown here is derived from an EMBL/GenBank/DDBJ whole genome shotgun (WGS) entry which is preliminary data.</text>
</comment>
<evidence type="ECO:0000256" key="1">
    <source>
        <dbReference type="ARBA" id="ARBA00023002"/>
    </source>
</evidence>
<dbReference type="EMBL" id="JAUHTR010000013">
    <property type="protein sequence ID" value="MDN4526633.1"/>
    <property type="molecule type" value="Genomic_DNA"/>
</dbReference>
<keyword evidence="4" id="KW-1185">Reference proteome</keyword>
<dbReference type="CDD" id="cd07122">
    <property type="entry name" value="ALDH_F20_ACDH"/>
    <property type="match status" value="1"/>
</dbReference>
<protein>
    <submittedName>
        <fullName evidence="3">Acetaldehyde dehydrogenase (Acetylating)</fullName>
        <ecNumber evidence="3">1.2.1.10</ecNumber>
    </submittedName>
</protein>
<dbReference type="SUPFAM" id="SSF53720">
    <property type="entry name" value="ALDH-like"/>
    <property type="match status" value="1"/>
</dbReference>
<evidence type="ECO:0000259" key="2">
    <source>
        <dbReference type="Pfam" id="PF00171"/>
    </source>
</evidence>
<organism evidence="3 4">
    <name type="scientific">Fictibacillus fluitans</name>
    <dbReference type="NCBI Taxonomy" id="3058422"/>
    <lineage>
        <taxon>Bacteria</taxon>
        <taxon>Bacillati</taxon>
        <taxon>Bacillota</taxon>
        <taxon>Bacilli</taxon>
        <taxon>Bacillales</taxon>
        <taxon>Fictibacillaceae</taxon>
        <taxon>Fictibacillus</taxon>
    </lineage>
</organism>
<dbReference type="Proteomes" id="UP001172721">
    <property type="component" value="Unassembled WGS sequence"/>
</dbReference>
<gene>
    <name evidence="3" type="ORF">QYB97_19285</name>
</gene>
<dbReference type="InterPro" id="IPR015590">
    <property type="entry name" value="Aldehyde_DH_dom"/>
</dbReference>
<dbReference type="InterPro" id="IPR016161">
    <property type="entry name" value="Ald_DH/histidinol_DH"/>
</dbReference>
<dbReference type="Gene3D" id="3.40.605.10">
    <property type="entry name" value="Aldehyde Dehydrogenase, Chain A, domain 1"/>
    <property type="match status" value="1"/>
</dbReference>
<dbReference type="GO" id="GO:0008774">
    <property type="term" value="F:acetaldehyde dehydrogenase (acetylating) activity"/>
    <property type="evidence" value="ECO:0007669"/>
    <property type="project" value="UniProtKB-EC"/>
</dbReference>
<keyword evidence="1 3" id="KW-0560">Oxidoreductase</keyword>
<name>A0ABT8I0T1_9BACL</name>
<dbReference type="InterPro" id="IPR013357">
    <property type="entry name" value="Acetaldehyde_DH_acetylating"/>
</dbReference>
<evidence type="ECO:0000313" key="3">
    <source>
        <dbReference type="EMBL" id="MDN4526633.1"/>
    </source>
</evidence>